<reference evidence="2" key="1">
    <citation type="journal article" date="2023" name="G3 (Bethesda)">
        <title>Whole genome assembly and annotation of the endangered Caribbean coral Acropora cervicornis.</title>
        <authorList>
            <person name="Selwyn J.D."/>
            <person name="Vollmer S.V."/>
        </authorList>
    </citation>
    <scope>NUCLEOTIDE SEQUENCE</scope>
    <source>
        <strain evidence="2">K2</strain>
    </source>
</reference>
<gene>
    <name evidence="2" type="ORF">P5673_019611</name>
</gene>
<dbReference type="Gene3D" id="3.40.50.720">
    <property type="entry name" value="NAD(P)-binding Rossmann-like Domain"/>
    <property type="match status" value="1"/>
</dbReference>
<accession>A0AAD9QAY7</accession>
<sequence>MDNRLIGIVVDESHCVVSWVIFAPPNEFGNGSRFFCYVLVYGIHVGNLGQLSYSACNAFQDSLAQYRGHVLGLPGLAINWGPIGGARVMERQVDIAKLMTVIGQGFVDAKEGRFYHPFASVGKIESSRINKSNGKEAISSVAEFMENRRNYLKIFPPSSMTYRNSLSQFPPDGEDEEHTDDAMHSIKHSFTIHATELLIT</sequence>
<reference evidence="2" key="2">
    <citation type="journal article" date="2023" name="Science">
        <title>Genomic signatures of disease resistance in endangered staghorn corals.</title>
        <authorList>
            <person name="Vollmer S.V."/>
            <person name="Selwyn J.D."/>
            <person name="Despard B.A."/>
            <person name="Roesel C.L."/>
        </authorList>
    </citation>
    <scope>NUCLEOTIDE SEQUENCE</scope>
    <source>
        <strain evidence="2">K2</strain>
    </source>
</reference>
<dbReference type="Pfam" id="PF08659">
    <property type="entry name" value="KR"/>
    <property type="match status" value="1"/>
</dbReference>
<comment type="caution">
    <text evidence="2">The sequence shown here is derived from an EMBL/GenBank/DDBJ whole genome shotgun (WGS) entry which is preliminary data.</text>
</comment>
<dbReference type="Proteomes" id="UP001249851">
    <property type="component" value="Unassembled WGS sequence"/>
</dbReference>
<proteinExistence type="predicted"/>
<dbReference type="InterPro" id="IPR013968">
    <property type="entry name" value="PKS_KR"/>
</dbReference>
<dbReference type="EMBL" id="JARQWQ010000046">
    <property type="protein sequence ID" value="KAK2558042.1"/>
    <property type="molecule type" value="Genomic_DNA"/>
</dbReference>
<feature type="domain" description="Ketoreductase (KR)" evidence="1">
    <location>
        <begin position="44"/>
        <end position="83"/>
    </location>
</feature>
<keyword evidence="3" id="KW-1185">Reference proteome</keyword>
<protein>
    <recommendedName>
        <fullName evidence="1">Ketoreductase (KR) domain-containing protein</fullName>
    </recommendedName>
</protein>
<dbReference type="AlphaFoldDB" id="A0AAD9QAY7"/>
<name>A0AAD9QAY7_ACRCE</name>
<evidence type="ECO:0000313" key="3">
    <source>
        <dbReference type="Proteomes" id="UP001249851"/>
    </source>
</evidence>
<organism evidence="2 3">
    <name type="scientific">Acropora cervicornis</name>
    <name type="common">Staghorn coral</name>
    <dbReference type="NCBI Taxonomy" id="6130"/>
    <lineage>
        <taxon>Eukaryota</taxon>
        <taxon>Metazoa</taxon>
        <taxon>Cnidaria</taxon>
        <taxon>Anthozoa</taxon>
        <taxon>Hexacorallia</taxon>
        <taxon>Scleractinia</taxon>
        <taxon>Astrocoeniina</taxon>
        <taxon>Acroporidae</taxon>
        <taxon>Acropora</taxon>
    </lineage>
</organism>
<evidence type="ECO:0000259" key="1">
    <source>
        <dbReference type="Pfam" id="PF08659"/>
    </source>
</evidence>
<evidence type="ECO:0000313" key="2">
    <source>
        <dbReference type="EMBL" id="KAK2558042.1"/>
    </source>
</evidence>